<organism evidence="2 3">
    <name type="scientific">Microvenator marinus</name>
    <dbReference type="NCBI Taxonomy" id="2600177"/>
    <lineage>
        <taxon>Bacteria</taxon>
        <taxon>Deltaproteobacteria</taxon>
        <taxon>Bradymonadales</taxon>
        <taxon>Microvenatoraceae</taxon>
        <taxon>Microvenator</taxon>
    </lineage>
</organism>
<dbReference type="InterPro" id="IPR057561">
    <property type="entry name" value="NADase_transloc"/>
</dbReference>
<evidence type="ECO:0008006" key="4">
    <source>
        <dbReference type="Google" id="ProtNLM"/>
    </source>
</evidence>
<dbReference type="Gene3D" id="1.25.10.10">
    <property type="entry name" value="Leucine-rich Repeat Variant"/>
    <property type="match status" value="2"/>
</dbReference>
<dbReference type="InterPro" id="IPR011989">
    <property type="entry name" value="ARM-like"/>
</dbReference>
<sequence length="877" mass="96345">MKLIVLLALIWLLPSSVLAQETRFSESFDGVRPSIEVTLQRIPRESGWQARLLVGSSAREAASAQFPEWAGAPYYDYDVELRSLGGVSVLLFEAIPATGRDAPGSASSFQALFAQRGRSWTLVTQTRYSLLDGGIRLEWSDNGELIRRTQDAGAFCAAPSLNAGYQRFIPTSLTFSSAVDTDLIESNATTEANTLVPDAPFELEPYNYSLWYAASSNQRNPDDSVTAIRPTEVGDLNGSTAWISGRPGENRGQFITARLNPALKLKGLRIFPGHGASESEFRKHMRPKKLLISTDSGGFIANLPEVDYDTLTNLGGVQIRLPESVRSRCLSLLVLETYPALDRSDPSSSRTIAIAEATPMTELHGIPADVAALVVVEMLLKQDDPGNTRRLAQLTSPIGPELAKVLDSVISPGNAEDIALVAPLLRYLPAEEAVPILFALFRTLPADHSAYPQVKRSMVANAEMSRNYLSSLPPSELGPEKRIDLIRMIGRVGTVVDIRNLIENLGEDDKQLRQERIRAVVRGGEEVLPELFRFIATSKDAEARNDAFQATYSIARKKYYAAPSHVPGSEVLTQELNRSETSPRQRMLILTTLKHIAPSGGLDELIKILKSAQNPLERREAASSLGHYTQREARVALEEALSDPSPDVRIEAIVSLSKREDLSFSQAAILDFVDQDRWPEAQTAAFAALATIGSATAMSVLEEELLDEPASASATRAADAIRRADRPINVSVASSVISAPAVPFLTKRHIVDALGTTPGNESFGALTRVVDAKFEELDEKRQDNLRTRAILSIGRHGTPQARKFLFELLEDKDHQLSALRALAFFQDPALIDELREFQRINPALETEIQDTITMIERRLDVEGIKSAFEDAEEFLSE</sequence>
<reference evidence="2 3" key="1">
    <citation type="submission" date="2019-08" db="EMBL/GenBank/DDBJ databases">
        <authorList>
            <person name="Liang Q."/>
        </authorList>
    </citation>
    <scope>NUCLEOTIDE SEQUENCE [LARGE SCALE GENOMIC DNA]</scope>
    <source>
        <strain evidence="2 3">V1718</strain>
    </source>
</reference>
<dbReference type="Proteomes" id="UP000321595">
    <property type="component" value="Chromosome"/>
</dbReference>
<gene>
    <name evidence="2" type="ORF">FRD01_02795</name>
</gene>
<dbReference type="OrthoDB" id="5477527at2"/>
<feature type="chain" id="PRO_5023105511" description="HEAT repeat domain-containing protein" evidence="1">
    <location>
        <begin position="20"/>
        <end position="877"/>
    </location>
</feature>
<evidence type="ECO:0000256" key="1">
    <source>
        <dbReference type="SAM" id="SignalP"/>
    </source>
</evidence>
<name>A0A5B8XK76_9DELT</name>
<dbReference type="PANTHER" id="PTHR12697:SF5">
    <property type="entry name" value="DEOXYHYPUSINE HYDROXYLASE"/>
    <property type="match status" value="1"/>
</dbReference>
<dbReference type="GO" id="GO:0016491">
    <property type="term" value="F:oxidoreductase activity"/>
    <property type="evidence" value="ECO:0007669"/>
    <property type="project" value="TreeGrafter"/>
</dbReference>
<keyword evidence="1" id="KW-0732">Signal</keyword>
<feature type="signal peptide" evidence="1">
    <location>
        <begin position="1"/>
        <end position="19"/>
    </location>
</feature>
<dbReference type="InterPro" id="IPR004155">
    <property type="entry name" value="PBS_lyase_HEAT"/>
</dbReference>
<dbReference type="SUPFAM" id="SSF48371">
    <property type="entry name" value="ARM repeat"/>
    <property type="match status" value="1"/>
</dbReference>
<protein>
    <recommendedName>
        <fullName evidence="4">HEAT repeat domain-containing protein</fullName>
    </recommendedName>
</protein>
<dbReference type="AlphaFoldDB" id="A0A5B8XK76"/>
<dbReference type="SMART" id="SM00567">
    <property type="entry name" value="EZ_HEAT"/>
    <property type="match status" value="3"/>
</dbReference>
<dbReference type="RefSeq" id="WP_146957444.1">
    <property type="nucleotide sequence ID" value="NZ_CP042467.1"/>
</dbReference>
<keyword evidence="3" id="KW-1185">Reference proteome</keyword>
<evidence type="ECO:0000313" key="3">
    <source>
        <dbReference type="Proteomes" id="UP000321595"/>
    </source>
</evidence>
<dbReference type="KEGG" id="bbae:FRD01_02795"/>
<accession>A0A5B8XK76</accession>
<dbReference type="PANTHER" id="PTHR12697">
    <property type="entry name" value="PBS LYASE HEAT-LIKE PROTEIN"/>
    <property type="match status" value="1"/>
</dbReference>
<proteinExistence type="predicted"/>
<dbReference type="NCBIfam" id="NF047619">
    <property type="entry name" value="NADase_discoid"/>
    <property type="match status" value="1"/>
</dbReference>
<evidence type="ECO:0000313" key="2">
    <source>
        <dbReference type="EMBL" id="QED26202.1"/>
    </source>
</evidence>
<dbReference type="EMBL" id="CP042467">
    <property type="protein sequence ID" value="QED26202.1"/>
    <property type="molecule type" value="Genomic_DNA"/>
</dbReference>
<dbReference type="InterPro" id="IPR016024">
    <property type="entry name" value="ARM-type_fold"/>
</dbReference>
<dbReference type="Pfam" id="PF13646">
    <property type="entry name" value="HEAT_2"/>
    <property type="match status" value="2"/>
</dbReference>